<dbReference type="AlphaFoldDB" id="A0AA96Y5P2"/>
<dbReference type="InterPro" id="IPR043504">
    <property type="entry name" value="Peptidase_S1_PA_chymotrypsin"/>
</dbReference>
<dbReference type="PANTHER" id="PTHR43343:SF3">
    <property type="entry name" value="PROTEASE DO-LIKE 8, CHLOROPLASTIC"/>
    <property type="match status" value="1"/>
</dbReference>
<gene>
    <name evidence="5" type="ORF">HNI00_03620</name>
</gene>
<name>A0AA96Y5P2_9CYAN</name>
<dbReference type="GO" id="GO:0006508">
    <property type="term" value="P:proteolysis"/>
    <property type="evidence" value="ECO:0007669"/>
    <property type="project" value="UniProtKB-KW"/>
</dbReference>
<dbReference type="InterPro" id="IPR009003">
    <property type="entry name" value="Peptidase_S1_PA"/>
</dbReference>
<dbReference type="InterPro" id="IPR051201">
    <property type="entry name" value="Chloro_Bact_Ser_Proteases"/>
</dbReference>
<feature type="compositionally biased region" description="Low complexity" evidence="4">
    <location>
        <begin position="43"/>
        <end position="55"/>
    </location>
</feature>
<proteinExistence type="inferred from homology"/>
<sequence>MRLAPIALSALAMLGFLEANRRAEANPFSEEESVEPIAPVETAAPAAPQPKAAIAPPEPIQTAPQARSTAPRPIEKAAQKAEKVAASAPSSQVTPPPAPAPERIAVSAPAATPAPIAKAPVPAAPATAAPDLAAQPVSRPVAVVEPENASGAVAQPVAQRVEREAPVVAVAAVAESKPAALSSQESAPPVRAIAPRLAERQTVPTAAMTSDATAGPSASLPGAAIVADATVERSAPLPSVPVEVGAPAEVTNVIVAPAVPVTFVEPTTPRISYSGLIPLLKDDPLNDPREFRPGSMHMETLPVVESPSTGPSLATEASLTADATTPSLPDTRLAAESRSDRHEAAVRSCLGENPNLFRLVEQEEGRFLQQVLYNGQPGRIARGTDGRLVCPGAAPVAQTVETTPGVQAAVSPAEAPVAIAPVEAEVVTEGTSHRRHRYYYGYTPYYPPVVVSYPRPVVVERPVTVVVERPRPVVIERPVPVVVERPVPIVVERPAPILLPHLPVLEIRYDRRTRRALRRHPYRLVHYHYPYYYPHLAYGGWPYPIGLREENADPSLSQPGLETEGLGGTTHRFEGTVEAAAPAEIPTLSVSTGAADVAIAPSGSRTAAPVYARANESVVAIRNRFSGSGFFVEPASGPGGNPNTLIVTNAHVVENLQQGQVSRVTLADNSDRRARLVGFDPSGTDLALLTLEPSRYPNLDRLSGQKPTFTGQPLRLADARSVQPGDPAYVIGTPFGQERFRNALTSGVVSKINPDEVLTDAQINPGNSGGPVLDQHGNVIGVVALSFSRGGNRGLSSAISSDRVRHLLASAHTGHLASTAPLSRVTNATPLSFGQDSHGFVARAEGRIDEGDRLSDNGRRFETFSFQLPTPAQVSIQMRSAFIDSFLALRRDVSRFSDQTALEPVAENDDANINPNARDAAIRANLPAGTYVVFAGSYGAGEAGPYDLSVRVTSQGTRVATPARGLAEENAVMV</sequence>
<keyword evidence="2 5" id="KW-0645">Protease</keyword>
<evidence type="ECO:0000256" key="3">
    <source>
        <dbReference type="ARBA" id="ARBA00022801"/>
    </source>
</evidence>
<feature type="compositionally biased region" description="Basic and acidic residues" evidence="4">
    <location>
        <begin position="73"/>
        <end position="83"/>
    </location>
</feature>
<evidence type="ECO:0000313" key="5">
    <source>
        <dbReference type="EMBL" id="WOB42348.1"/>
    </source>
</evidence>
<dbReference type="InterPro" id="IPR001940">
    <property type="entry name" value="Peptidase_S1C"/>
</dbReference>
<reference evidence="5" key="1">
    <citation type="submission" date="2020-05" db="EMBL/GenBank/DDBJ databases">
        <authorList>
            <person name="Zhu T."/>
            <person name="Keshari N."/>
            <person name="Lu X."/>
        </authorList>
    </citation>
    <scope>NUCLEOTIDE SEQUENCE</scope>
    <source>
        <strain evidence="5">NK1-22</strain>
    </source>
</reference>
<comment type="similarity">
    <text evidence="1">Belongs to the peptidase S1C family.</text>
</comment>
<feature type="compositionally biased region" description="Polar residues" evidence="4">
    <location>
        <begin position="306"/>
        <end position="328"/>
    </location>
</feature>
<dbReference type="EMBL" id="CP053540">
    <property type="protein sequence ID" value="WOB42348.1"/>
    <property type="molecule type" value="Genomic_DNA"/>
</dbReference>
<evidence type="ECO:0000256" key="4">
    <source>
        <dbReference type="SAM" id="MobiDB-lite"/>
    </source>
</evidence>
<feature type="region of interest" description="Disordered" evidence="4">
    <location>
        <begin position="24"/>
        <end position="103"/>
    </location>
</feature>
<keyword evidence="3" id="KW-0378">Hydrolase</keyword>
<organism evidence="5">
    <name type="scientific">Thermoleptolyngbya oregonensis NK1-22</name>
    <dbReference type="NCBI Taxonomy" id="2547457"/>
    <lineage>
        <taxon>Bacteria</taxon>
        <taxon>Bacillati</taxon>
        <taxon>Cyanobacteriota</taxon>
        <taxon>Cyanophyceae</taxon>
        <taxon>Oculatellales</taxon>
        <taxon>Oculatellaceae</taxon>
        <taxon>Thermoleptolyngbya</taxon>
    </lineage>
</organism>
<accession>A0AA96Y5P2</accession>
<dbReference type="GO" id="GO:0004252">
    <property type="term" value="F:serine-type endopeptidase activity"/>
    <property type="evidence" value="ECO:0007669"/>
    <property type="project" value="InterPro"/>
</dbReference>
<feature type="region of interest" description="Disordered" evidence="4">
    <location>
        <begin position="304"/>
        <end position="328"/>
    </location>
</feature>
<dbReference type="PANTHER" id="PTHR43343">
    <property type="entry name" value="PEPTIDASE S12"/>
    <property type="match status" value="1"/>
</dbReference>
<dbReference type="Gene3D" id="2.40.10.10">
    <property type="entry name" value="Trypsin-like serine proteases"/>
    <property type="match status" value="2"/>
</dbReference>
<dbReference type="SUPFAM" id="SSF50494">
    <property type="entry name" value="Trypsin-like serine proteases"/>
    <property type="match status" value="1"/>
</dbReference>
<protein>
    <submittedName>
        <fullName evidence="5">Trypsin-like serine protease</fullName>
    </submittedName>
</protein>
<dbReference type="RefSeq" id="WP_316790757.1">
    <property type="nucleotide sequence ID" value="NZ_CP053540.1"/>
</dbReference>
<dbReference type="KEGG" id="tog:HNI00_03620"/>
<evidence type="ECO:0000256" key="2">
    <source>
        <dbReference type="ARBA" id="ARBA00022670"/>
    </source>
</evidence>
<dbReference type="PRINTS" id="PR00834">
    <property type="entry name" value="PROTEASES2C"/>
</dbReference>
<dbReference type="Pfam" id="PF13365">
    <property type="entry name" value="Trypsin_2"/>
    <property type="match status" value="1"/>
</dbReference>
<evidence type="ECO:0000256" key="1">
    <source>
        <dbReference type="ARBA" id="ARBA00010541"/>
    </source>
</evidence>